<dbReference type="HOGENOM" id="CLU_2535781_0_0_5"/>
<reference evidence="1 2" key="1">
    <citation type="submission" date="2012-03" db="EMBL/GenBank/DDBJ databases">
        <title>The Genome Sequence of Bartonella birtlesii LL-WM9.</title>
        <authorList>
            <consortium name="The Broad Institute Genome Sequencing Platform"/>
            <consortium name="The Broad Institute Genome Sequencing Center for Infectious Disease"/>
            <person name="Feldgarden M."/>
            <person name="Kirby J."/>
            <person name="Kosoy M."/>
            <person name="Birtles R."/>
            <person name="Probert W.S."/>
            <person name="Chiaraviglio L."/>
            <person name="Young S.K."/>
            <person name="Zeng Q."/>
            <person name="Gargeya S."/>
            <person name="Fitzgerald M."/>
            <person name="Haas B."/>
            <person name="Abouelleil A."/>
            <person name="Alvarado L."/>
            <person name="Arachchi H.M."/>
            <person name="Berlin A."/>
            <person name="Chapman S.B."/>
            <person name="Gearin G."/>
            <person name="Goldberg J."/>
            <person name="Griggs A."/>
            <person name="Gujja S."/>
            <person name="Hansen M."/>
            <person name="Heiman D."/>
            <person name="Howarth C."/>
            <person name="Larimer J."/>
            <person name="Lui A."/>
            <person name="MacDonald P.J.P."/>
            <person name="McCowen C."/>
            <person name="Montmayeur A."/>
            <person name="Murphy C."/>
            <person name="Neiman D."/>
            <person name="Pearson M."/>
            <person name="Priest M."/>
            <person name="Roberts A."/>
            <person name="Saif S."/>
            <person name="Shea T."/>
            <person name="Sisk P."/>
            <person name="Stolte C."/>
            <person name="Sykes S."/>
            <person name="Wortman J."/>
            <person name="Nusbaum C."/>
            <person name="Birren B."/>
        </authorList>
    </citation>
    <scope>NUCLEOTIDE SEQUENCE [LARGE SCALE GENOMIC DNA]</scope>
    <source>
        <strain evidence="1 2">LL-WM9</strain>
    </source>
</reference>
<protein>
    <submittedName>
        <fullName evidence="1">Uncharacterized protein</fullName>
    </submittedName>
</protein>
<dbReference type="Proteomes" id="UP000008748">
    <property type="component" value="Unassembled WGS sequence"/>
</dbReference>
<evidence type="ECO:0000313" key="2">
    <source>
        <dbReference type="Proteomes" id="UP000008748"/>
    </source>
</evidence>
<name>J1J1N7_9HYPH</name>
<accession>J1J1N7</accession>
<dbReference type="AlphaFoldDB" id="J1J1N7"/>
<keyword evidence="2" id="KW-1185">Reference proteome</keyword>
<comment type="caution">
    <text evidence="1">The sequence shown here is derived from an EMBL/GenBank/DDBJ whole genome shotgun (WGS) entry which is preliminary data.</text>
</comment>
<sequence length="83" mass="9501">MAIGSMFYNGIFDTPDEAARNAVQLSDNEHEPLYFTYFSKADSWKVELGVAFYQKFLEGNSWGLSNSTKKFQDFMYLYGNTGV</sequence>
<organism evidence="1 2">
    <name type="scientific">Bartonella birtlesii LL-WM9</name>
    <dbReference type="NCBI Taxonomy" id="1094552"/>
    <lineage>
        <taxon>Bacteria</taxon>
        <taxon>Pseudomonadati</taxon>
        <taxon>Pseudomonadota</taxon>
        <taxon>Alphaproteobacteria</taxon>
        <taxon>Hyphomicrobiales</taxon>
        <taxon>Bartonellaceae</taxon>
        <taxon>Bartonella</taxon>
    </lineage>
</organism>
<evidence type="ECO:0000313" key="1">
    <source>
        <dbReference type="EMBL" id="EJF77515.1"/>
    </source>
</evidence>
<dbReference type="PATRIC" id="fig|1094552.3.peg.555"/>
<gene>
    <name evidence="1" type="ORF">ME7_00530</name>
</gene>
<dbReference type="EMBL" id="AIMC01000004">
    <property type="protein sequence ID" value="EJF77515.1"/>
    <property type="molecule type" value="Genomic_DNA"/>
</dbReference>
<proteinExistence type="predicted"/>
<dbReference type="RefSeq" id="WP_006589461.1">
    <property type="nucleotide sequence ID" value="NZ_JH725076.1"/>
</dbReference>